<keyword evidence="3" id="KW-0862">Zinc</keyword>
<evidence type="ECO:0000256" key="3">
    <source>
        <dbReference type="ARBA" id="ARBA00022833"/>
    </source>
</evidence>
<keyword evidence="2 4" id="KW-0863">Zinc-finger</keyword>
<organism evidence="6 7">
    <name type="scientific">Phytophthora cactorum</name>
    <dbReference type="NCBI Taxonomy" id="29920"/>
    <lineage>
        <taxon>Eukaryota</taxon>
        <taxon>Sar</taxon>
        <taxon>Stramenopiles</taxon>
        <taxon>Oomycota</taxon>
        <taxon>Peronosporomycetes</taxon>
        <taxon>Peronosporales</taxon>
        <taxon>Peronosporaceae</taxon>
        <taxon>Phytophthora</taxon>
    </lineage>
</organism>
<dbReference type="PROSITE" id="PS50808">
    <property type="entry name" value="ZF_BED"/>
    <property type="match status" value="1"/>
</dbReference>
<dbReference type="InterPro" id="IPR003656">
    <property type="entry name" value="Znf_BED"/>
</dbReference>
<evidence type="ECO:0000256" key="1">
    <source>
        <dbReference type="ARBA" id="ARBA00022723"/>
    </source>
</evidence>
<dbReference type="PANTHER" id="PTHR40866">
    <property type="entry name" value="BED-TYPE DOMAIN-CONTAINING PROTEIN"/>
    <property type="match status" value="1"/>
</dbReference>
<dbReference type="Proteomes" id="UP000688947">
    <property type="component" value="Unassembled WGS sequence"/>
</dbReference>
<name>A0A8T1UGT9_9STRA</name>
<dbReference type="VEuPathDB" id="FungiDB:PC110_g14595"/>
<feature type="domain" description="BED-type" evidence="5">
    <location>
        <begin position="20"/>
        <end position="55"/>
    </location>
</feature>
<evidence type="ECO:0000259" key="5">
    <source>
        <dbReference type="PROSITE" id="PS50808"/>
    </source>
</evidence>
<keyword evidence="1" id="KW-0479">Metal-binding</keyword>
<proteinExistence type="predicted"/>
<evidence type="ECO:0000313" key="6">
    <source>
        <dbReference type="EMBL" id="KAG6962954.1"/>
    </source>
</evidence>
<dbReference type="AlphaFoldDB" id="A0A8T1UGT9"/>
<dbReference type="Pfam" id="PF02892">
    <property type="entry name" value="zf-BED"/>
    <property type="match status" value="1"/>
</dbReference>
<dbReference type="GO" id="GO:0003677">
    <property type="term" value="F:DNA binding"/>
    <property type="evidence" value="ECO:0007669"/>
    <property type="project" value="InterPro"/>
</dbReference>
<protein>
    <recommendedName>
        <fullName evidence="5">BED-type domain-containing protein</fullName>
    </recommendedName>
</protein>
<dbReference type="OrthoDB" id="90081at2759"/>
<gene>
    <name evidence="6" type="ORF">JG687_00006836</name>
</gene>
<dbReference type="GO" id="GO:0008270">
    <property type="term" value="F:zinc ion binding"/>
    <property type="evidence" value="ECO:0007669"/>
    <property type="project" value="UniProtKB-KW"/>
</dbReference>
<evidence type="ECO:0000256" key="4">
    <source>
        <dbReference type="PROSITE-ProRule" id="PRU00027"/>
    </source>
</evidence>
<dbReference type="PANTHER" id="PTHR40866:SF1">
    <property type="entry name" value="BED-TYPE DOMAIN-CONTAINING PROTEIN"/>
    <property type="match status" value="1"/>
</dbReference>
<evidence type="ECO:0000313" key="7">
    <source>
        <dbReference type="Proteomes" id="UP000688947"/>
    </source>
</evidence>
<comment type="caution">
    <text evidence="6">The sequence shown here is derived from an EMBL/GenBank/DDBJ whole genome shotgun (WGS) entry which is preliminary data.</text>
</comment>
<evidence type="ECO:0000256" key="2">
    <source>
        <dbReference type="ARBA" id="ARBA00022771"/>
    </source>
</evidence>
<dbReference type="EMBL" id="JAENGZ010000287">
    <property type="protein sequence ID" value="KAG6962954.1"/>
    <property type="molecule type" value="Genomic_DNA"/>
</dbReference>
<sequence>MVANRLYAQYFYSAKPSNLFQCRYCGKIRKQAPSNSFKNLMSHLNDKHPQYLEDYAEYERRGAQRLDGFGFVTDKATTIYNWMAWIITRNLPLNEVDNEATRAMSRTARAFVNTELVAVKRNTMRWPSMFKMLKRYLEIKAATKQVDTVEDLVPRTRAHRKIEKLYQ</sequence>
<reference evidence="6" key="1">
    <citation type="submission" date="2021-01" db="EMBL/GenBank/DDBJ databases">
        <title>Phytophthora aleatoria, a newly-described species from Pinus radiata is distinct from Phytophthora cactorum isolates based on comparative genomics.</title>
        <authorList>
            <person name="Mcdougal R."/>
            <person name="Panda P."/>
            <person name="Williams N."/>
            <person name="Studholme D.J."/>
        </authorList>
    </citation>
    <scope>NUCLEOTIDE SEQUENCE</scope>
    <source>
        <strain evidence="6">NZFS 3830</strain>
    </source>
</reference>
<accession>A0A8T1UGT9</accession>